<dbReference type="PANTHER" id="PTHR30332">
    <property type="entry name" value="PROBABLE GENERAL SECRETION PATHWAY PROTEIN D"/>
    <property type="match status" value="1"/>
</dbReference>
<evidence type="ECO:0000256" key="3">
    <source>
        <dbReference type="ARBA" id="ARBA00023136"/>
    </source>
</evidence>
<dbReference type="GO" id="GO:0016020">
    <property type="term" value="C:membrane"/>
    <property type="evidence" value="ECO:0007669"/>
    <property type="project" value="UniProtKB-SubCell"/>
</dbReference>
<keyword evidence="3" id="KW-0472">Membrane</keyword>
<proteinExistence type="inferred from homology"/>
<dbReference type="PRINTS" id="PR00811">
    <property type="entry name" value="BCTERIALGSPD"/>
</dbReference>
<sequence length="237" mass="26900">MKEMDKPLPQVSIEARFIETRLTKDEAMGIDWSMRLRMAGVTTPLPFIPAMHWEEMTIATLSPAELTALLEILQREGRSRLLSNPHVATLENQPAVITVGTTVPIRQVMIEPATGREIVTYVERYIPISLKVTPRISEDKYITMTITPSVEEIVEWRGPPGEERPVTSKREATTQITVRDGETITIGGLIKEDRIRTTGKIPILGDIPILSRLFRYDKIERKRSELLILITPHILSR</sequence>
<comment type="subcellular location">
    <subcellularLocation>
        <location evidence="1">Membrane</location>
    </subcellularLocation>
</comment>
<dbReference type="PRINTS" id="PR01032">
    <property type="entry name" value="PHAGEIV"/>
</dbReference>
<evidence type="ECO:0000313" key="7">
    <source>
        <dbReference type="Proteomes" id="UP000216312"/>
    </source>
</evidence>
<comment type="caution">
    <text evidence="6">The sequence shown here is derived from an EMBL/GenBank/DDBJ whole genome shotgun (WGS) entry which is preliminary data.</text>
</comment>
<dbReference type="AlphaFoldDB" id="A0A257LWT6"/>
<organism evidence="6 7">
    <name type="scientific">candidate division WOR-3 bacterium 4484_18</name>
    <dbReference type="NCBI Taxonomy" id="2020626"/>
    <lineage>
        <taxon>Bacteria</taxon>
        <taxon>Bacteria division WOR-3</taxon>
    </lineage>
</organism>
<comment type="similarity">
    <text evidence="4">Belongs to the bacterial secretin family.</text>
</comment>
<feature type="domain" description="Type II/III secretion system secretin-like" evidence="5">
    <location>
        <begin position="73"/>
        <end position="235"/>
    </location>
</feature>
<dbReference type="InterPro" id="IPR050810">
    <property type="entry name" value="Bact_Secretion_Sys_Channel"/>
</dbReference>
<dbReference type="EMBL" id="NMUJ01000007">
    <property type="protein sequence ID" value="OYV03426.1"/>
    <property type="molecule type" value="Genomic_DNA"/>
</dbReference>
<dbReference type="Pfam" id="PF00263">
    <property type="entry name" value="Secretin"/>
    <property type="match status" value="1"/>
</dbReference>
<evidence type="ECO:0000313" key="6">
    <source>
        <dbReference type="EMBL" id="OYV03426.1"/>
    </source>
</evidence>
<dbReference type="InterPro" id="IPR001775">
    <property type="entry name" value="GspD/PilQ"/>
</dbReference>
<dbReference type="Proteomes" id="UP000216312">
    <property type="component" value="Unassembled WGS sequence"/>
</dbReference>
<dbReference type="InterPro" id="IPR004846">
    <property type="entry name" value="T2SS/T3SS_dom"/>
</dbReference>
<dbReference type="GO" id="GO:0015627">
    <property type="term" value="C:type II protein secretion system complex"/>
    <property type="evidence" value="ECO:0007669"/>
    <property type="project" value="TreeGrafter"/>
</dbReference>
<protein>
    <recommendedName>
        <fullName evidence="5">Type II/III secretion system secretin-like domain-containing protein</fullName>
    </recommendedName>
</protein>
<accession>A0A257LWT6</accession>
<evidence type="ECO:0000259" key="5">
    <source>
        <dbReference type="Pfam" id="PF00263"/>
    </source>
</evidence>
<dbReference type="PANTHER" id="PTHR30332:SF24">
    <property type="entry name" value="SECRETIN GSPD-RELATED"/>
    <property type="match status" value="1"/>
</dbReference>
<reference evidence="7" key="1">
    <citation type="submission" date="2017-07" db="EMBL/GenBank/DDBJ databases">
        <title>Novel pathways for hydrocarbon cycling and metabolic interdependencies in hydrothermal sediment communities.</title>
        <authorList>
            <person name="Dombrowski N."/>
            <person name="Seitz K."/>
            <person name="Teske A."/>
            <person name="Baker B."/>
        </authorList>
    </citation>
    <scope>NUCLEOTIDE SEQUENCE [LARGE SCALE GENOMIC DNA]</scope>
</reference>
<evidence type="ECO:0000256" key="1">
    <source>
        <dbReference type="ARBA" id="ARBA00004370"/>
    </source>
</evidence>
<evidence type="ECO:0000256" key="4">
    <source>
        <dbReference type="RuleBase" id="RU004003"/>
    </source>
</evidence>
<evidence type="ECO:0000256" key="2">
    <source>
        <dbReference type="ARBA" id="ARBA00022729"/>
    </source>
</evidence>
<name>A0A257LWT6_UNCW3</name>
<dbReference type="GO" id="GO:0009306">
    <property type="term" value="P:protein secretion"/>
    <property type="evidence" value="ECO:0007669"/>
    <property type="project" value="InterPro"/>
</dbReference>
<gene>
    <name evidence="6" type="ORF">CGW93_01265</name>
</gene>
<keyword evidence="2" id="KW-0732">Signal</keyword>